<comment type="caution">
    <text evidence="3">The sequence shown here is derived from an EMBL/GenBank/DDBJ whole genome shotgun (WGS) entry which is preliminary data.</text>
</comment>
<dbReference type="Gene3D" id="1.20.120.450">
    <property type="entry name" value="dinb family like domain"/>
    <property type="match status" value="1"/>
</dbReference>
<dbReference type="Pfam" id="PF12867">
    <property type="entry name" value="DinB_2"/>
    <property type="match status" value="1"/>
</dbReference>
<feature type="signal peptide" evidence="1">
    <location>
        <begin position="1"/>
        <end position="26"/>
    </location>
</feature>
<name>A0ABS1KR20_9BACT</name>
<dbReference type="InterPro" id="IPR034660">
    <property type="entry name" value="DinB/YfiT-like"/>
</dbReference>
<dbReference type="InterPro" id="IPR024775">
    <property type="entry name" value="DinB-like"/>
</dbReference>
<dbReference type="RefSeq" id="WP_202009013.1">
    <property type="nucleotide sequence ID" value="NZ_JAERRB010000003.1"/>
</dbReference>
<evidence type="ECO:0000259" key="2">
    <source>
        <dbReference type="Pfam" id="PF12867"/>
    </source>
</evidence>
<keyword evidence="4" id="KW-1185">Reference proteome</keyword>
<accession>A0ABS1KR20</accession>
<dbReference type="Proteomes" id="UP000613030">
    <property type="component" value="Unassembled WGS sequence"/>
</dbReference>
<feature type="domain" description="DinB-like" evidence="2">
    <location>
        <begin position="43"/>
        <end position="168"/>
    </location>
</feature>
<organism evidence="3 4">
    <name type="scientific">Chryseolinea lacunae</name>
    <dbReference type="NCBI Taxonomy" id="2801331"/>
    <lineage>
        <taxon>Bacteria</taxon>
        <taxon>Pseudomonadati</taxon>
        <taxon>Bacteroidota</taxon>
        <taxon>Cytophagia</taxon>
        <taxon>Cytophagales</taxon>
        <taxon>Fulvivirgaceae</taxon>
        <taxon>Chryseolinea</taxon>
    </lineage>
</organism>
<dbReference type="EMBL" id="JAERRB010000003">
    <property type="protein sequence ID" value="MBL0741643.1"/>
    <property type="molecule type" value="Genomic_DNA"/>
</dbReference>
<evidence type="ECO:0000313" key="4">
    <source>
        <dbReference type="Proteomes" id="UP000613030"/>
    </source>
</evidence>
<dbReference type="SUPFAM" id="SSF109854">
    <property type="entry name" value="DinB/YfiT-like putative metalloenzymes"/>
    <property type="match status" value="1"/>
</dbReference>
<reference evidence="3 4" key="1">
    <citation type="submission" date="2021-01" db="EMBL/GenBank/DDBJ databases">
        <title>Chryseolinea sp. Jin1 Genome sequencing and assembly.</title>
        <authorList>
            <person name="Kim I."/>
        </authorList>
    </citation>
    <scope>NUCLEOTIDE SEQUENCE [LARGE SCALE GENOMIC DNA]</scope>
    <source>
        <strain evidence="3 4">Jin1</strain>
    </source>
</reference>
<protein>
    <submittedName>
        <fullName evidence="3">DinB family protein</fullName>
    </submittedName>
</protein>
<evidence type="ECO:0000313" key="3">
    <source>
        <dbReference type="EMBL" id="MBL0741643.1"/>
    </source>
</evidence>
<keyword evidence="1" id="KW-0732">Signal</keyword>
<feature type="chain" id="PRO_5046109616" evidence="1">
    <location>
        <begin position="27"/>
        <end position="186"/>
    </location>
</feature>
<evidence type="ECO:0000256" key="1">
    <source>
        <dbReference type="SAM" id="SignalP"/>
    </source>
</evidence>
<proteinExistence type="predicted"/>
<gene>
    <name evidence="3" type="ORF">JI741_10460</name>
</gene>
<sequence>MKTTKIILTVVALLALASALVSFNQAEKKRIATTKLTQMVSDWERAKAYTLEYINAANDDAINFKPTPEMRTFGQQMLHLAEANYGLAAAAASKQSPVPFGSLEKSDQYKTKAAVTKAVSDSYDYVISTAKGLDEKALGEPVKVFNFDLTRETAMAKVFEHQTHHRGQTTVYLRLKGIKPPDEKLF</sequence>